<dbReference type="AlphaFoldDB" id="A0A1W2CMY1"/>
<accession>A0A1W2CMY1</accession>
<dbReference type="SMART" id="SM00849">
    <property type="entry name" value="Lactamase_B"/>
    <property type="match status" value="1"/>
</dbReference>
<dbReference type="InterPro" id="IPR001279">
    <property type="entry name" value="Metallo-B-lactamas"/>
</dbReference>
<evidence type="ECO:0000313" key="3">
    <source>
        <dbReference type="Proteomes" id="UP000192790"/>
    </source>
</evidence>
<feature type="domain" description="Metallo-beta-lactamase" evidence="1">
    <location>
        <begin position="12"/>
        <end position="184"/>
    </location>
</feature>
<dbReference type="Pfam" id="PF12706">
    <property type="entry name" value="Lactamase_B_2"/>
    <property type="match status" value="1"/>
</dbReference>
<sequence length="263" mass="27464">MLSVCTFASSSSGNCLLVSCGNAHILVDAGISARRIAQSLKCLGLSLADLDGILITHEHRDHIAGLETLAKHCPAPVFAGEGTAEALLGCAPSVGPRLRPFIPGSGFEFSGVCVSSFPTPHDTPVSVGYRLESGGRSAAVATDLGFVPEAVLKAVSGADVLVLEANHDVETLKYGPYPYFLKQRILGNRGHLSNDASAAAACTAAGGGTRRIILAHLSRENNTPKMALDTVTQALFRAGIRAGEDLELSVAPQFEMGPRYILD</sequence>
<evidence type="ECO:0000313" key="2">
    <source>
        <dbReference type="EMBL" id="SMC86551.1"/>
    </source>
</evidence>
<dbReference type="RefSeq" id="WP_084235574.1">
    <property type="nucleotide sequence ID" value="NZ_FWXW01000011.1"/>
</dbReference>
<dbReference type="PANTHER" id="PTHR47619">
    <property type="entry name" value="METALLO-HYDROLASE YYCJ-RELATED"/>
    <property type="match status" value="1"/>
</dbReference>
<dbReference type="STRING" id="1122930.SAMN02745168_0092"/>
<proteinExistence type="predicted"/>
<gene>
    <name evidence="2" type="ORF">SAMN02745168_0092</name>
</gene>
<evidence type="ECO:0000259" key="1">
    <source>
        <dbReference type="SMART" id="SM00849"/>
    </source>
</evidence>
<dbReference type="InterPro" id="IPR052533">
    <property type="entry name" value="WalJ/YycJ-like"/>
</dbReference>
<dbReference type="EMBL" id="FWXW01000011">
    <property type="protein sequence ID" value="SMC86551.1"/>
    <property type="molecule type" value="Genomic_DNA"/>
</dbReference>
<dbReference type="Proteomes" id="UP000192790">
    <property type="component" value="Unassembled WGS sequence"/>
</dbReference>
<keyword evidence="3" id="KW-1185">Reference proteome</keyword>
<dbReference type="Gene3D" id="3.60.15.10">
    <property type="entry name" value="Ribonuclease Z/Hydroxyacylglutathione hydrolase-like"/>
    <property type="match status" value="1"/>
</dbReference>
<reference evidence="2 3" key="1">
    <citation type="submission" date="2017-04" db="EMBL/GenBank/DDBJ databases">
        <authorList>
            <person name="Afonso C.L."/>
            <person name="Miller P.J."/>
            <person name="Scott M.A."/>
            <person name="Spackman E."/>
            <person name="Goraichik I."/>
            <person name="Dimitrov K.M."/>
            <person name="Suarez D.L."/>
            <person name="Swayne D.E."/>
        </authorList>
    </citation>
    <scope>NUCLEOTIDE SEQUENCE [LARGE SCALE GENOMIC DNA]</scope>
    <source>
        <strain evidence="2 3">DSM 12816</strain>
    </source>
</reference>
<name>A0A1W2CMY1_9FIRM</name>
<dbReference type="InterPro" id="IPR036866">
    <property type="entry name" value="RibonucZ/Hydroxyglut_hydro"/>
</dbReference>
<protein>
    <submittedName>
        <fullName evidence="2">Phosphoribosyl 1,2-cyclic phosphodiesterase</fullName>
    </submittedName>
</protein>
<organism evidence="2 3">
    <name type="scientific">Papillibacter cinnamivorans DSM 12816</name>
    <dbReference type="NCBI Taxonomy" id="1122930"/>
    <lineage>
        <taxon>Bacteria</taxon>
        <taxon>Bacillati</taxon>
        <taxon>Bacillota</taxon>
        <taxon>Clostridia</taxon>
        <taxon>Eubacteriales</taxon>
        <taxon>Oscillospiraceae</taxon>
        <taxon>Papillibacter</taxon>
    </lineage>
</organism>
<dbReference type="SUPFAM" id="SSF56281">
    <property type="entry name" value="Metallo-hydrolase/oxidoreductase"/>
    <property type="match status" value="1"/>
</dbReference>
<dbReference type="OrthoDB" id="9781189at2"/>
<dbReference type="PANTHER" id="PTHR47619:SF1">
    <property type="entry name" value="EXODEOXYRIBONUCLEASE WALJ"/>
    <property type="match status" value="1"/>
</dbReference>